<evidence type="ECO:0000256" key="1">
    <source>
        <dbReference type="ARBA" id="ARBA00006252"/>
    </source>
</evidence>
<protein>
    <submittedName>
        <fullName evidence="4">NADPH:quinone reductase</fullName>
    </submittedName>
</protein>
<dbReference type="PANTHER" id="PTHR10204">
    <property type="entry name" value="NAD P H OXIDOREDUCTASE-RELATED"/>
    <property type="match status" value="1"/>
</dbReference>
<evidence type="ECO:0000313" key="4">
    <source>
        <dbReference type="EMBL" id="PJE74281.1"/>
    </source>
</evidence>
<dbReference type="PANTHER" id="PTHR10204:SF34">
    <property type="entry name" value="NAD(P)H DEHYDROGENASE [QUINONE] 1 ISOFORM 1"/>
    <property type="match status" value="1"/>
</dbReference>
<dbReference type="InterPro" id="IPR051545">
    <property type="entry name" value="NAD(P)H_dehydrogenase_qn"/>
</dbReference>
<dbReference type="Gene3D" id="3.40.50.360">
    <property type="match status" value="1"/>
</dbReference>
<dbReference type="InterPro" id="IPR003680">
    <property type="entry name" value="Flavodoxin_fold"/>
</dbReference>
<dbReference type="Pfam" id="PF02525">
    <property type="entry name" value="Flavodoxin_2"/>
    <property type="match status" value="1"/>
</dbReference>
<name>A0A2M8LCI9_9BACT</name>
<dbReference type="InterPro" id="IPR029039">
    <property type="entry name" value="Flavoprotein-like_sf"/>
</dbReference>
<comment type="similarity">
    <text evidence="1">Belongs to the NAD(P)H dehydrogenase (quinone) family.</text>
</comment>
<dbReference type="GO" id="GO:0003955">
    <property type="term" value="F:NAD(P)H dehydrogenase (quinone) activity"/>
    <property type="evidence" value="ECO:0007669"/>
    <property type="project" value="TreeGrafter"/>
</dbReference>
<accession>A0A2M8LCI9</accession>
<keyword evidence="2" id="KW-0560">Oxidoreductase</keyword>
<evidence type="ECO:0000256" key="2">
    <source>
        <dbReference type="ARBA" id="ARBA00023002"/>
    </source>
</evidence>
<sequence>MKKKKIFIFVGNPDKDTFSTALAEGYARGAHTAGHEVRMTYISEMNFDPILHKGYKTIQECEPDLIKFQEDVRWSEHFVSIFPIWWSDMPALMKGMIDRVWMPGFAFNFRKGLIPGWYRRLKGRSARVIVTSDTHPAILWVLFGGNINNWVRGVLRFSGFAPIRKTWISGMQKMSPERAQKLIKCIERLGRKGK</sequence>
<comment type="caution">
    <text evidence="4">The sequence shown here is derived from an EMBL/GenBank/DDBJ whole genome shotgun (WGS) entry which is preliminary data.</text>
</comment>
<dbReference type="AlphaFoldDB" id="A0A2M8LCI9"/>
<evidence type="ECO:0000259" key="3">
    <source>
        <dbReference type="Pfam" id="PF02525"/>
    </source>
</evidence>
<dbReference type="SUPFAM" id="SSF52218">
    <property type="entry name" value="Flavoproteins"/>
    <property type="match status" value="1"/>
</dbReference>
<evidence type="ECO:0000313" key="5">
    <source>
        <dbReference type="Proteomes" id="UP000228700"/>
    </source>
</evidence>
<gene>
    <name evidence="4" type="ORF">COV01_02175</name>
</gene>
<reference evidence="5" key="1">
    <citation type="submission" date="2017-09" db="EMBL/GenBank/DDBJ databases">
        <title>Depth-based differentiation of microbial function through sediment-hosted aquifers and enrichment of novel symbionts in the deep terrestrial subsurface.</title>
        <authorList>
            <person name="Probst A.J."/>
            <person name="Ladd B."/>
            <person name="Jarett J.K."/>
            <person name="Geller-Mcgrath D.E."/>
            <person name="Sieber C.M.K."/>
            <person name="Emerson J.B."/>
            <person name="Anantharaman K."/>
            <person name="Thomas B.C."/>
            <person name="Malmstrom R."/>
            <person name="Stieglmeier M."/>
            <person name="Klingl A."/>
            <person name="Woyke T."/>
            <person name="Ryan C.M."/>
            <person name="Banfield J.F."/>
        </authorList>
    </citation>
    <scope>NUCLEOTIDE SEQUENCE [LARGE SCALE GENOMIC DNA]</scope>
</reference>
<dbReference type="Proteomes" id="UP000228700">
    <property type="component" value="Unassembled WGS sequence"/>
</dbReference>
<organism evidence="4 5">
    <name type="scientific">Candidatus Taylorbacteria bacterium CG10_big_fil_rev_8_21_14_0_10_41_48</name>
    <dbReference type="NCBI Taxonomy" id="1975024"/>
    <lineage>
        <taxon>Bacteria</taxon>
        <taxon>Candidatus Tayloriibacteriota</taxon>
    </lineage>
</organism>
<feature type="domain" description="Flavodoxin-like fold" evidence="3">
    <location>
        <begin position="4"/>
        <end position="184"/>
    </location>
</feature>
<dbReference type="GO" id="GO:0005829">
    <property type="term" value="C:cytosol"/>
    <property type="evidence" value="ECO:0007669"/>
    <property type="project" value="TreeGrafter"/>
</dbReference>
<proteinExistence type="inferred from homology"/>
<dbReference type="EMBL" id="PFEQ01000009">
    <property type="protein sequence ID" value="PJE74281.1"/>
    <property type="molecule type" value="Genomic_DNA"/>
</dbReference>